<dbReference type="CDD" id="cd07816">
    <property type="entry name" value="Bet_v1-like"/>
    <property type="match status" value="1"/>
</dbReference>
<dbReference type="Proteomes" id="UP001177140">
    <property type="component" value="Unassembled WGS sequence"/>
</dbReference>
<protein>
    <recommendedName>
        <fullName evidence="2">Bet v I/Major latex protein domain-containing protein</fullName>
    </recommendedName>
</protein>
<dbReference type="InterPro" id="IPR050279">
    <property type="entry name" value="Plant_def-hormone_signal"/>
</dbReference>
<organism evidence="3 4">
    <name type="scientific">Papaver nudicaule</name>
    <name type="common">Iceland poppy</name>
    <dbReference type="NCBI Taxonomy" id="74823"/>
    <lineage>
        <taxon>Eukaryota</taxon>
        <taxon>Viridiplantae</taxon>
        <taxon>Streptophyta</taxon>
        <taxon>Embryophyta</taxon>
        <taxon>Tracheophyta</taxon>
        <taxon>Spermatophyta</taxon>
        <taxon>Magnoliopsida</taxon>
        <taxon>Ranunculales</taxon>
        <taxon>Papaveraceae</taxon>
        <taxon>Papaveroideae</taxon>
        <taxon>Papaver</taxon>
    </lineage>
</organism>
<dbReference type="GO" id="GO:0038023">
    <property type="term" value="F:signaling receptor activity"/>
    <property type="evidence" value="ECO:0007669"/>
    <property type="project" value="InterPro"/>
</dbReference>
<dbReference type="FunFam" id="3.30.530.20:FF:000007">
    <property type="entry name" value="Major pollen allergen Bet v 1-A"/>
    <property type="match status" value="1"/>
</dbReference>
<dbReference type="GO" id="GO:0005737">
    <property type="term" value="C:cytoplasm"/>
    <property type="evidence" value="ECO:0007669"/>
    <property type="project" value="TreeGrafter"/>
</dbReference>
<reference evidence="3" key="1">
    <citation type="submission" date="2022-03" db="EMBL/GenBank/DDBJ databases">
        <title>A functionally conserved STORR gene fusion in Papaver species that diverged 16.8 million years ago.</title>
        <authorList>
            <person name="Catania T."/>
        </authorList>
    </citation>
    <scope>NUCLEOTIDE SEQUENCE</scope>
    <source>
        <strain evidence="3">S-191538</strain>
    </source>
</reference>
<dbReference type="GO" id="GO:0005634">
    <property type="term" value="C:nucleus"/>
    <property type="evidence" value="ECO:0007669"/>
    <property type="project" value="TreeGrafter"/>
</dbReference>
<evidence type="ECO:0000259" key="2">
    <source>
        <dbReference type="Pfam" id="PF00407"/>
    </source>
</evidence>
<name>A0AA41VN32_PAPNU</name>
<dbReference type="PANTHER" id="PTHR31213">
    <property type="entry name" value="OS08G0374000 PROTEIN-RELATED"/>
    <property type="match status" value="1"/>
</dbReference>
<dbReference type="PANTHER" id="PTHR31213:SF201">
    <property type="entry name" value="OS03G0300400 PROTEIN"/>
    <property type="match status" value="1"/>
</dbReference>
<dbReference type="SUPFAM" id="SSF55961">
    <property type="entry name" value="Bet v1-like"/>
    <property type="match status" value="1"/>
</dbReference>
<feature type="domain" description="Bet v I/Major latex protein" evidence="2">
    <location>
        <begin position="7"/>
        <end position="135"/>
    </location>
</feature>
<gene>
    <name evidence="3" type="ORF">MKW94_006043</name>
</gene>
<dbReference type="EMBL" id="JAJJMA010256720">
    <property type="protein sequence ID" value="MCL7044297.1"/>
    <property type="molecule type" value="Genomic_DNA"/>
</dbReference>
<sequence length="166" mass="18131">MAAENGVVTITDEVPCLVDPARMFRAIFIDNHTLIPQIMPHAVNTVDLHSVDGGVGNVKHVTGVEGASMGDMKLKMDEIDMENLTCKYTVSDCNAYGDMVDFLVSECKFVASAGDESVINFQVTNNFYPKGDAKMDEAEIKAGREKAMEIFDFVHDYLAANPDVCA</sequence>
<dbReference type="PRINTS" id="PR00634">
    <property type="entry name" value="BETALLERGEN"/>
</dbReference>
<dbReference type="AlphaFoldDB" id="A0AA41VN32"/>
<keyword evidence="4" id="KW-1185">Reference proteome</keyword>
<evidence type="ECO:0000256" key="1">
    <source>
        <dbReference type="ARBA" id="ARBA00009744"/>
    </source>
</evidence>
<dbReference type="GO" id="GO:0004864">
    <property type="term" value="F:protein phosphatase inhibitor activity"/>
    <property type="evidence" value="ECO:0007669"/>
    <property type="project" value="InterPro"/>
</dbReference>
<dbReference type="GO" id="GO:0010427">
    <property type="term" value="F:abscisic acid binding"/>
    <property type="evidence" value="ECO:0007669"/>
    <property type="project" value="InterPro"/>
</dbReference>
<comment type="similarity">
    <text evidence="1">Belongs to the BetVI family.</text>
</comment>
<accession>A0AA41VN32</accession>
<dbReference type="Gene3D" id="3.30.530.20">
    <property type="match status" value="1"/>
</dbReference>
<dbReference type="InterPro" id="IPR000916">
    <property type="entry name" value="Bet_v_I/MLP"/>
</dbReference>
<dbReference type="GO" id="GO:0009738">
    <property type="term" value="P:abscisic acid-activated signaling pathway"/>
    <property type="evidence" value="ECO:0007669"/>
    <property type="project" value="InterPro"/>
</dbReference>
<proteinExistence type="inferred from homology"/>
<comment type="caution">
    <text evidence="3">The sequence shown here is derived from an EMBL/GenBank/DDBJ whole genome shotgun (WGS) entry which is preliminary data.</text>
</comment>
<evidence type="ECO:0000313" key="3">
    <source>
        <dbReference type="EMBL" id="MCL7044297.1"/>
    </source>
</evidence>
<dbReference type="InterPro" id="IPR024949">
    <property type="entry name" value="Bet_v_I_allergen"/>
</dbReference>
<evidence type="ECO:0000313" key="4">
    <source>
        <dbReference type="Proteomes" id="UP001177140"/>
    </source>
</evidence>
<dbReference type="Pfam" id="PF00407">
    <property type="entry name" value="Bet_v_1"/>
    <property type="match status" value="1"/>
</dbReference>
<dbReference type="InterPro" id="IPR023393">
    <property type="entry name" value="START-like_dom_sf"/>
</dbReference>
<dbReference type="GO" id="GO:0006952">
    <property type="term" value="P:defense response"/>
    <property type="evidence" value="ECO:0007669"/>
    <property type="project" value="InterPro"/>
</dbReference>